<dbReference type="PANTHER" id="PTHR33710:SF64">
    <property type="entry name" value="ENDONUCLEASE_EXONUCLEASE_PHOSPHATASE DOMAIN-CONTAINING PROTEIN"/>
    <property type="match status" value="1"/>
</dbReference>
<gene>
    <name evidence="1" type="ORF">GOBAR_AA21467</name>
</gene>
<dbReference type="SUPFAM" id="SSF56219">
    <property type="entry name" value="DNase I-like"/>
    <property type="match status" value="1"/>
</dbReference>
<accession>A0A2P5X792</accession>
<organism evidence="1 2">
    <name type="scientific">Gossypium barbadense</name>
    <name type="common">Sea Island cotton</name>
    <name type="synonym">Hibiscus barbadensis</name>
    <dbReference type="NCBI Taxonomy" id="3634"/>
    <lineage>
        <taxon>Eukaryota</taxon>
        <taxon>Viridiplantae</taxon>
        <taxon>Streptophyta</taxon>
        <taxon>Embryophyta</taxon>
        <taxon>Tracheophyta</taxon>
        <taxon>Spermatophyta</taxon>
        <taxon>Magnoliopsida</taxon>
        <taxon>eudicotyledons</taxon>
        <taxon>Gunneridae</taxon>
        <taxon>Pentapetalae</taxon>
        <taxon>rosids</taxon>
        <taxon>malvids</taxon>
        <taxon>Malvales</taxon>
        <taxon>Malvaceae</taxon>
        <taxon>Malvoideae</taxon>
        <taxon>Gossypium</taxon>
    </lineage>
</organism>
<proteinExistence type="predicted"/>
<dbReference type="EMBL" id="KZ665527">
    <property type="protein sequence ID" value="PPR99205.1"/>
    <property type="molecule type" value="Genomic_DNA"/>
</dbReference>
<reference evidence="1 2" key="1">
    <citation type="submission" date="2015-01" db="EMBL/GenBank/DDBJ databases">
        <title>Genome of allotetraploid Gossypium barbadense reveals genomic plasticity and fiber elongation in cotton evolution.</title>
        <authorList>
            <person name="Chen X."/>
            <person name="Liu X."/>
            <person name="Zhao B."/>
            <person name="Zheng H."/>
            <person name="Hu Y."/>
            <person name="Lu G."/>
            <person name="Yang C."/>
            <person name="Chen J."/>
            <person name="Shan C."/>
            <person name="Zhang L."/>
            <person name="Zhou Y."/>
            <person name="Wang L."/>
            <person name="Guo W."/>
            <person name="Bai Y."/>
            <person name="Ruan J."/>
            <person name="Shangguan X."/>
            <person name="Mao Y."/>
            <person name="Jiang J."/>
            <person name="Zhu Y."/>
            <person name="Lei J."/>
            <person name="Kang H."/>
            <person name="Chen S."/>
            <person name="He X."/>
            <person name="Wang R."/>
            <person name="Wang Y."/>
            <person name="Chen J."/>
            <person name="Wang L."/>
            <person name="Yu S."/>
            <person name="Wang B."/>
            <person name="Wei J."/>
            <person name="Song S."/>
            <person name="Lu X."/>
            <person name="Gao Z."/>
            <person name="Gu W."/>
            <person name="Deng X."/>
            <person name="Ma D."/>
            <person name="Wang S."/>
            <person name="Liang W."/>
            <person name="Fang L."/>
            <person name="Cai C."/>
            <person name="Zhu X."/>
            <person name="Zhou B."/>
            <person name="Zhang Y."/>
            <person name="Chen Z."/>
            <person name="Xu S."/>
            <person name="Zhu R."/>
            <person name="Wang S."/>
            <person name="Zhang T."/>
            <person name="Zhao G."/>
        </authorList>
    </citation>
    <scope>NUCLEOTIDE SEQUENCE [LARGE SCALE GENOMIC DNA]</scope>
    <source>
        <strain evidence="2">cv. Xinhai21</strain>
        <tissue evidence="1">Leaf</tissue>
    </source>
</reference>
<dbReference type="Proteomes" id="UP000239757">
    <property type="component" value="Unassembled WGS sequence"/>
</dbReference>
<dbReference type="PANTHER" id="PTHR33710">
    <property type="entry name" value="BNAC02G09200D PROTEIN"/>
    <property type="match status" value="1"/>
</dbReference>
<dbReference type="InterPro" id="IPR036691">
    <property type="entry name" value="Endo/exonu/phosph_ase_sf"/>
</dbReference>
<dbReference type="Gene3D" id="3.60.10.10">
    <property type="entry name" value="Endonuclease/exonuclease/phosphatase"/>
    <property type="match status" value="1"/>
</dbReference>
<dbReference type="AlphaFoldDB" id="A0A2P5X792"/>
<evidence type="ECO:0000313" key="2">
    <source>
        <dbReference type="Proteomes" id="UP000239757"/>
    </source>
</evidence>
<evidence type="ECO:0000313" key="1">
    <source>
        <dbReference type="EMBL" id="PPR99205.1"/>
    </source>
</evidence>
<dbReference type="OrthoDB" id="990388at2759"/>
<protein>
    <submittedName>
        <fullName evidence="1">Uncharacterized protein</fullName>
    </submittedName>
</protein>
<sequence length="220" mass="25826">MHSINFTRIRDICRMLGCLAVNSESQRGGLVLMWKESVDVAIQNYSNHHIDSFVKMEGHNRFRFTGFYGHADPNLRNHSWDILRMMGSSVRKDWIVTIDEFREVMEELALVDIKTDKGQFTWVNNREGFNMIKERLDRFLISANAIDNLHFLATNVVRQANSYRDAILLDTMGLKPREDIKDSRLFFKFDAYWGKRKKPRILLSKLRAVIRLTSSRNLRG</sequence>
<name>A0A2P5X792_GOSBA</name>